<dbReference type="EMBL" id="JH767569">
    <property type="protein sequence ID" value="EON64709.1"/>
    <property type="molecule type" value="Genomic_DNA"/>
</dbReference>
<feature type="compositionally biased region" description="Polar residues" evidence="2">
    <location>
        <begin position="1051"/>
        <end position="1060"/>
    </location>
</feature>
<dbReference type="OMA" id="ASFFTWS"/>
<reference evidence="4" key="1">
    <citation type="submission" date="2012-06" db="EMBL/GenBank/DDBJ databases">
        <title>The genome sequence of Coniosporium apollinis CBS 100218.</title>
        <authorList>
            <consortium name="The Broad Institute Genome Sequencing Platform"/>
            <person name="Cuomo C."/>
            <person name="Gorbushina A."/>
            <person name="Noack S."/>
            <person name="Walker B."/>
            <person name="Young S.K."/>
            <person name="Zeng Q."/>
            <person name="Gargeya S."/>
            <person name="Fitzgerald M."/>
            <person name="Haas B."/>
            <person name="Abouelleil A."/>
            <person name="Alvarado L."/>
            <person name="Arachchi H.M."/>
            <person name="Berlin A.M."/>
            <person name="Chapman S.B."/>
            <person name="Goldberg J."/>
            <person name="Griggs A."/>
            <person name="Gujja S."/>
            <person name="Hansen M."/>
            <person name="Howarth C."/>
            <person name="Imamovic A."/>
            <person name="Larimer J."/>
            <person name="McCowan C."/>
            <person name="Montmayeur A."/>
            <person name="Murphy C."/>
            <person name="Neiman D."/>
            <person name="Pearson M."/>
            <person name="Priest M."/>
            <person name="Roberts A."/>
            <person name="Saif S."/>
            <person name="Shea T."/>
            <person name="Sisk P."/>
            <person name="Sykes S."/>
            <person name="Wortman J."/>
            <person name="Nusbaum C."/>
            <person name="Birren B."/>
        </authorList>
    </citation>
    <scope>NUCLEOTIDE SEQUENCE [LARGE SCALE GENOMIC DNA]</scope>
    <source>
        <strain evidence="4">CBS 100218</strain>
    </source>
</reference>
<dbReference type="OrthoDB" id="6252103at2759"/>
<dbReference type="PANTHER" id="PTHR45589">
    <property type="entry name" value="WD REPEAT DOMAIN 62, ISOFORM G"/>
    <property type="match status" value="1"/>
</dbReference>
<sequence>MSLTPSDSKMINPAWGSRLTPSNSPFTKNASVKIPAKPNRQELGLSLKQVIGTTTNSANAFDILPSARCFAFTAGAAAVIAAIDDAHQVSQRFFRARPNASPLNPTASIYDGPSTPVNGAIDSRNRTAASLREAGIGPSTPGGDWADSPGNKLWSARERIKAATCVSLSPDGKYLAVGETGYRPRVLIFSTSVDAPPDIPLTCLTEHTFGVRAVAFSPDAQYLATLGTANDGFLYIWSINGRNGPASLYASNKCTSHINRIAWLGSSLVTVGVRHVKIWRTDGSDIRSPRRPRQSDVSSIFAGSVHKTLPGRNCVLGSLVDATFVCVVALAPDKAIISTDRGDLCLLDDSAGLQSFTKVASAGFKVTAMAADPKGLVYLGGAQGEVLMLTVSDLLAIRTPPVSPISPLNTDATSAAQRPAHIEALGSLPDCVVMIDSNHSIQLLGQTSEEGILRNNVLQQLPAHGDAVLGVRALSSPNVCGASFFTWSADGTVLFWDHDGLCKGYLQVELEQLDGNVDEINEMRVVGASLGAEYLVSGDKYGVLRFIDTATKQSFFDFRAHAGEITDIAIHEAKATYVASSGRDRTVQVFQRRSDSWDLLQTLDEHVGAVTGLLFTPSGDKLISSSSDRTLVVREFFSREVDGRQVAAYLILRTITLKATPTSMALALDQNDTLFLSTIDRHVHRYDLGSGQAISSFKASDADGGDAVVLSCLVHVPSPTGASLIAAVSSTDKSIRLYDESGSLHGRDWGHTEGISDIALITSVAEANRPAQKYLVTVAVDGTVFVWDTSRAPVRHDMSRSVDLTSLTPASKKLLVNDPPLRRVLSQSELARFQRSATEEVSTPSGSRSPMLRKRISKFSLVQPPKLDPSPMPSPRNGTSADVASRKANKNRSPSPPSPRNPRTFKPQRPSLDVSSRARSADKVSTFGTLTNSTEQVCRTLRAYRKKLASSSENLNLTTMRELERELGLTARAVGEKATQAQGLDDSVMVKMLDQYSERLVEMLDEKIAASVAKQVRQGSEACTPRRASSGLVNEDRGTEGIRDENIPNVGATTAGAQEK</sequence>
<protein>
    <submittedName>
        <fullName evidence="3">Uncharacterized protein</fullName>
    </submittedName>
</protein>
<name>R7YSB7_CONA1</name>
<keyword evidence="4" id="KW-1185">Reference proteome</keyword>
<evidence type="ECO:0000313" key="3">
    <source>
        <dbReference type="EMBL" id="EON64709.1"/>
    </source>
</evidence>
<feature type="region of interest" description="Disordered" evidence="2">
    <location>
        <begin position="1017"/>
        <end position="1060"/>
    </location>
</feature>
<evidence type="ECO:0000256" key="2">
    <source>
        <dbReference type="SAM" id="MobiDB-lite"/>
    </source>
</evidence>
<dbReference type="RefSeq" id="XP_007780026.1">
    <property type="nucleotide sequence ID" value="XM_007781836.1"/>
</dbReference>
<keyword evidence="1" id="KW-0853">WD repeat</keyword>
<feature type="repeat" description="WD" evidence="1">
    <location>
        <begin position="603"/>
        <end position="633"/>
    </location>
</feature>
<dbReference type="AlphaFoldDB" id="R7YSB7"/>
<dbReference type="InterPro" id="IPR001680">
    <property type="entry name" value="WD40_rpt"/>
</dbReference>
<dbReference type="InterPro" id="IPR052779">
    <property type="entry name" value="WDR62"/>
</dbReference>
<proteinExistence type="predicted"/>
<gene>
    <name evidence="3" type="ORF">W97_03942</name>
</gene>
<dbReference type="Proteomes" id="UP000016924">
    <property type="component" value="Unassembled WGS sequence"/>
</dbReference>
<dbReference type="eggNOG" id="KOG1408">
    <property type="taxonomic scope" value="Eukaryota"/>
</dbReference>
<dbReference type="InterPro" id="IPR015943">
    <property type="entry name" value="WD40/YVTN_repeat-like_dom_sf"/>
</dbReference>
<dbReference type="PROSITE" id="PS50082">
    <property type="entry name" value="WD_REPEATS_2"/>
    <property type="match status" value="1"/>
</dbReference>
<dbReference type="Pfam" id="PF00400">
    <property type="entry name" value="WD40"/>
    <property type="match status" value="4"/>
</dbReference>
<evidence type="ECO:0000313" key="4">
    <source>
        <dbReference type="Proteomes" id="UP000016924"/>
    </source>
</evidence>
<dbReference type="SUPFAM" id="SSF50978">
    <property type="entry name" value="WD40 repeat-like"/>
    <property type="match status" value="2"/>
</dbReference>
<feature type="compositionally biased region" description="Basic and acidic residues" evidence="2">
    <location>
        <begin position="1034"/>
        <end position="1046"/>
    </location>
</feature>
<dbReference type="HOGENOM" id="CLU_005113_0_0_1"/>
<feature type="compositionally biased region" description="Polar residues" evidence="2">
    <location>
        <begin position="19"/>
        <end position="28"/>
    </location>
</feature>
<feature type="compositionally biased region" description="Polar residues" evidence="2">
    <location>
        <begin position="832"/>
        <end position="848"/>
    </location>
</feature>
<dbReference type="Gene3D" id="2.130.10.10">
    <property type="entry name" value="YVTN repeat-like/Quinoprotein amine dehydrogenase"/>
    <property type="match status" value="3"/>
</dbReference>
<dbReference type="STRING" id="1168221.R7YSB7"/>
<feature type="region of interest" description="Disordered" evidence="2">
    <location>
        <begin position="1"/>
        <end position="28"/>
    </location>
</feature>
<dbReference type="InterPro" id="IPR036322">
    <property type="entry name" value="WD40_repeat_dom_sf"/>
</dbReference>
<feature type="region of interest" description="Disordered" evidence="2">
    <location>
        <begin position="832"/>
        <end position="923"/>
    </location>
</feature>
<dbReference type="SMART" id="SM00320">
    <property type="entry name" value="WD40"/>
    <property type="match status" value="7"/>
</dbReference>
<dbReference type="GeneID" id="19901253"/>
<accession>R7YSB7</accession>
<organism evidence="3 4">
    <name type="scientific">Coniosporium apollinis (strain CBS 100218)</name>
    <name type="common">Rock-inhabiting black yeast</name>
    <dbReference type="NCBI Taxonomy" id="1168221"/>
    <lineage>
        <taxon>Eukaryota</taxon>
        <taxon>Fungi</taxon>
        <taxon>Dikarya</taxon>
        <taxon>Ascomycota</taxon>
        <taxon>Pezizomycotina</taxon>
        <taxon>Dothideomycetes</taxon>
        <taxon>Dothideomycetes incertae sedis</taxon>
        <taxon>Coniosporium</taxon>
    </lineage>
</organism>
<evidence type="ECO:0000256" key="1">
    <source>
        <dbReference type="PROSITE-ProRule" id="PRU00221"/>
    </source>
</evidence>
<dbReference type="PANTHER" id="PTHR45589:SF1">
    <property type="entry name" value="WD REPEAT DOMAIN 62, ISOFORM G"/>
    <property type="match status" value="1"/>
</dbReference>